<gene>
    <name evidence="3" type="ORF">LKD36_08850</name>
</gene>
<dbReference type="Pfam" id="PF07883">
    <property type="entry name" value="Cupin_2"/>
    <property type="match status" value="1"/>
</dbReference>
<organism evidence="3 4">
    <name type="scientific">Hominiventricola filiformis</name>
    <dbReference type="NCBI Taxonomy" id="2885352"/>
    <lineage>
        <taxon>Bacteria</taxon>
        <taxon>Bacillati</taxon>
        <taxon>Bacillota</taxon>
        <taxon>Clostridia</taxon>
        <taxon>Lachnospirales</taxon>
        <taxon>Lachnospiraceae</taxon>
        <taxon>Hominiventricola</taxon>
    </lineage>
</organism>
<keyword evidence="1" id="KW-0479">Metal-binding</keyword>
<sequence length="136" mass="15038">MYYTYDPKNSIRIPAPFNRAITPIFMGDDDKITDCAFSVHMTEWDPGCTIDVHSHDTQTEAMYCISGTGVAMVDGVEYPFVPDSMIVAPPKVMHQITNTGTENLKVLCIFSSPNTAKGLRDRAMATVEEALKATEK</sequence>
<evidence type="ECO:0000313" key="3">
    <source>
        <dbReference type="EMBL" id="MCC2126288.1"/>
    </source>
</evidence>
<dbReference type="AlphaFoldDB" id="A0AAE3D9Y3"/>
<dbReference type="InterPro" id="IPR011051">
    <property type="entry name" value="RmlC_Cupin_sf"/>
</dbReference>
<dbReference type="Proteomes" id="UP001198220">
    <property type="component" value="Unassembled WGS sequence"/>
</dbReference>
<dbReference type="InterPro" id="IPR014710">
    <property type="entry name" value="RmlC-like_jellyroll"/>
</dbReference>
<evidence type="ECO:0000313" key="4">
    <source>
        <dbReference type="Proteomes" id="UP001198220"/>
    </source>
</evidence>
<protein>
    <submittedName>
        <fullName evidence="3">Cupin domain-containing protein</fullName>
    </submittedName>
</protein>
<dbReference type="PANTHER" id="PTHR35848:SF6">
    <property type="entry name" value="CUPIN TYPE-2 DOMAIN-CONTAINING PROTEIN"/>
    <property type="match status" value="1"/>
</dbReference>
<name>A0AAE3D9Y3_9FIRM</name>
<dbReference type="InterPro" id="IPR051610">
    <property type="entry name" value="GPI/OXD"/>
</dbReference>
<comment type="caution">
    <text evidence="3">The sequence shown here is derived from an EMBL/GenBank/DDBJ whole genome shotgun (WGS) entry which is preliminary data.</text>
</comment>
<accession>A0AAE3D9Y3</accession>
<dbReference type="SUPFAM" id="SSF51182">
    <property type="entry name" value="RmlC-like cupins"/>
    <property type="match status" value="1"/>
</dbReference>
<evidence type="ECO:0000256" key="1">
    <source>
        <dbReference type="ARBA" id="ARBA00022723"/>
    </source>
</evidence>
<dbReference type="Gene3D" id="2.60.120.10">
    <property type="entry name" value="Jelly Rolls"/>
    <property type="match status" value="1"/>
</dbReference>
<dbReference type="PANTHER" id="PTHR35848">
    <property type="entry name" value="OXALATE-BINDING PROTEIN"/>
    <property type="match status" value="1"/>
</dbReference>
<reference evidence="3 4" key="1">
    <citation type="submission" date="2021-10" db="EMBL/GenBank/DDBJ databases">
        <title>Anaerobic single-cell dispensing facilitates the cultivation of human gut bacteria.</title>
        <authorList>
            <person name="Afrizal A."/>
        </authorList>
    </citation>
    <scope>NUCLEOTIDE SEQUENCE [LARGE SCALE GENOMIC DNA]</scope>
    <source>
        <strain evidence="3 4">CLA-AA-H276</strain>
    </source>
</reference>
<dbReference type="RefSeq" id="WP_308459395.1">
    <property type="nucleotide sequence ID" value="NZ_JAJEPS010000007.1"/>
</dbReference>
<evidence type="ECO:0000259" key="2">
    <source>
        <dbReference type="Pfam" id="PF07883"/>
    </source>
</evidence>
<feature type="domain" description="Cupin type-2" evidence="2">
    <location>
        <begin position="42"/>
        <end position="110"/>
    </location>
</feature>
<dbReference type="GO" id="GO:0046872">
    <property type="term" value="F:metal ion binding"/>
    <property type="evidence" value="ECO:0007669"/>
    <property type="project" value="UniProtKB-KW"/>
</dbReference>
<keyword evidence="4" id="KW-1185">Reference proteome</keyword>
<dbReference type="EMBL" id="JAJEPS010000007">
    <property type="protein sequence ID" value="MCC2126288.1"/>
    <property type="molecule type" value="Genomic_DNA"/>
</dbReference>
<dbReference type="InterPro" id="IPR013096">
    <property type="entry name" value="Cupin_2"/>
</dbReference>
<proteinExistence type="predicted"/>